<dbReference type="OrthoDB" id="265761at2759"/>
<dbReference type="InterPro" id="IPR029069">
    <property type="entry name" value="HotDog_dom_sf"/>
</dbReference>
<dbReference type="Proteomes" id="UP000016930">
    <property type="component" value="Unassembled WGS sequence"/>
</dbReference>
<gene>
    <name evidence="3" type="ORF">CERSUDRAFT_162052</name>
</gene>
<sequence>MPMLSAPLSRLLAATVIVACLPAMDLHIGVLPLTASAGQRTLRAFVLAVIILNFRSWPFSWTFRTLGPLIKHHLRYLVLRIRLSFSPQSAQKRGAVEFGHHSNIATVGQDPFKTSITYRTFASPDDCDFRLHLSNSSYAKTLDAARVKYAVQCFPTFFHIGGWMGLGATYYKFHREISLGSPYEIRTSILTWDSKWTYLVTRFVTQSRPSMHKKGANNRDLTNRVSSGVVCHCIAVSMLCCKIGRITIPPALALATEGFCDSGTDGDENALTHYSRDNPPPHWKHPFPQGATRPRSDLPTLRRFLTHGWRDVPQGSRWWEQALQGTVEKRRIAGMEVVNGMTDGLSRLEETTWD</sequence>
<feature type="region of interest" description="Disordered" evidence="2">
    <location>
        <begin position="270"/>
        <end position="296"/>
    </location>
</feature>
<dbReference type="HOGENOM" id="CLU_043860_1_0_1"/>
<dbReference type="SUPFAM" id="SSF54637">
    <property type="entry name" value="Thioesterase/thiol ester dehydrase-isomerase"/>
    <property type="match status" value="1"/>
</dbReference>
<comment type="similarity">
    <text evidence="1">Belongs to the lcsJ thioesterase family.</text>
</comment>
<dbReference type="Gene3D" id="3.10.129.10">
    <property type="entry name" value="Hotdog Thioesterase"/>
    <property type="match status" value="1"/>
</dbReference>
<name>M2R229_CERS8</name>
<dbReference type="Pfam" id="PF13279">
    <property type="entry name" value="4HBT_2"/>
    <property type="match status" value="1"/>
</dbReference>
<proteinExistence type="inferred from homology"/>
<keyword evidence="4" id="KW-1185">Reference proteome</keyword>
<accession>M2R229</accession>
<dbReference type="AlphaFoldDB" id="M2R229"/>
<dbReference type="EMBL" id="KB445812">
    <property type="protein sequence ID" value="EMD32297.1"/>
    <property type="molecule type" value="Genomic_DNA"/>
</dbReference>
<evidence type="ECO:0000256" key="2">
    <source>
        <dbReference type="SAM" id="MobiDB-lite"/>
    </source>
</evidence>
<evidence type="ECO:0000256" key="1">
    <source>
        <dbReference type="ARBA" id="ARBA00038476"/>
    </source>
</evidence>
<dbReference type="PANTHER" id="PTHR12475">
    <property type="match status" value="1"/>
</dbReference>
<evidence type="ECO:0000313" key="3">
    <source>
        <dbReference type="EMBL" id="EMD32297.1"/>
    </source>
</evidence>
<protein>
    <submittedName>
        <fullName evidence="3">Uncharacterized protein</fullName>
    </submittedName>
</protein>
<dbReference type="InterPro" id="IPR051490">
    <property type="entry name" value="THEM6_lcsJ_thioesterase"/>
</dbReference>
<organism evidence="3 4">
    <name type="scientific">Ceriporiopsis subvermispora (strain B)</name>
    <name type="common">White-rot fungus</name>
    <name type="synonym">Gelatoporia subvermispora</name>
    <dbReference type="NCBI Taxonomy" id="914234"/>
    <lineage>
        <taxon>Eukaryota</taxon>
        <taxon>Fungi</taxon>
        <taxon>Dikarya</taxon>
        <taxon>Basidiomycota</taxon>
        <taxon>Agaricomycotina</taxon>
        <taxon>Agaricomycetes</taxon>
        <taxon>Polyporales</taxon>
        <taxon>Gelatoporiaceae</taxon>
        <taxon>Gelatoporia</taxon>
    </lineage>
</organism>
<reference evidence="3 4" key="1">
    <citation type="journal article" date="2012" name="Proc. Natl. Acad. Sci. U.S.A.">
        <title>Comparative genomics of Ceriporiopsis subvermispora and Phanerochaete chrysosporium provide insight into selective ligninolysis.</title>
        <authorList>
            <person name="Fernandez-Fueyo E."/>
            <person name="Ruiz-Duenas F.J."/>
            <person name="Ferreira P."/>
            <person name="Floudas D."/>
            <person name="Hibbett D.S."/>
            <person name="Canessa P."/>
            <person name="Larrondo L.F."/>
            <person name="James T.Y."/>
            <person name="Seelenfreund D."/>
            <person name="Lobos S."/>
            <person name="Polanco R."/>
            <person name="Tello M."/>
            <person name="Honda Y."/>
            <person name="Watanabe T."/>
            <person name="Watanabe T."/>
            <person name="Ryu J.S."/>
            <person name="Kubicek C.P."/>
            <person name="Schmoll M."/>
            <person name="Gaskell J."/>
            <person name="Hammel K.E."/>
            <person name="St John F.J."/>
            <person name="Vanden Wymelenberg A."/>
            <person name="Sabat G."/>
            <person name="Splinter BonDurant S."/>
            <person name="Syed K."/>
            <person name="Yadav J.S."/>
            <person name="Doddapaneni H."/>
            <person name="Subramanian V."/>
            <person name="Lavin J.L."/>
            <person name="Oguiza J.A."/>
            <person name="Perez G."/>
            <person name="Pisabarro A.G."/>
            <person name="Ramirez L."/>
            <person name="Santoyo F."/>
            <person name="Master E."/>
            <person name="Coutinho P.M."/>
            <person name="Henrissat B."/>
            <person name="Lombard V."/>
            <person name="Magnuson J.K."/>
            <person name="Kuees U."/>
            <person name="Hori C."/>
            <person name="Igarashi K."/>
            <person name="Samejima M."/>
            <person name="Held B.W."/>
            <person name="Barry K.W."/>
            <person name="LaButti K.M."/>
            <person name="Lapidus A."/>
            <person name="Lindquist E.A."/>
            <person name="Lucas S.M."/>
            <person name="Riley R."/>
            <person name="Salamov A.A."/>
            <person name="Hoffmeister D."/>
            <person name="Schwenk D."/>
            <person name="Hadar Y."/>
            <person name="Yarden O."/>
            <person name="de Vries R.P."/>
            <person name="Wiebenga A."/>
            <person name="Stenlid J."/>
            <person name="Eastwood D."/>
            <person name="Grigoriev I.V."/>
            <person name="Berka R.M."/>
            <person name="Blanchette R.A."/>
            <person name="Kersten P."/>
            <person name="Martinez A.T."/>
            <person name="Vicuna R."/>
            <person name="Cullen D."/>
        </authorList>
    </citation>
    <scope>NUCLEOTIDE SEQUENCE [LARGE SCALE GENOMIC DNA]</scope>
    <source>
        <strain evidence="3 4">B</strain>
    </source>
</reference>
<evidence type="ECO:0000313" key="4">
    <source>
        <dbReference type="Proteomes" id="UP000016930"/>
    </source>
</evidence>
<dbReference type="PANTHER" id="PTHR12475:SF4">
    <property type="entry name" value="PROTEIN THEM6"/>
    <property type="match status" value="1"/>
</dbReference>